<name>A0A0D7A536_9AGAR</name>
<dbReference type="EMBL" id="KN882046">
    <property type="protein sequence ID" value="KIY45815.1"/>
    <property type="molecule type" value="Genomic_DNA"/>
</dbReference>
<keyword evidence="3" id="KW-1185">Reference proteome</keyword>
<reference evidence="2 3" key="1">
    <citation type="journal article" date="2015" name="Fungal Genet. Biol.">
        <title>Evolution of novel wood decay mechanisms in Agaricales revealed by the genome sequences of Fistulina hepatica and Cylindrobasidium torrendii.</title>
        <authorList>
            <person name="Floudas D."/>
            <person name="Held B.W."/>
            <person name="Riley R."/>
            <person name="Nagy L.G."/>
            <person name="Koehler G."/>
            <person name="Ransdell A.S."/>
            <person name="Younus H."/>
            <person name="Chow J."/>
            <person name="Chiniquy J."/>
            <person name="Lipzen A."/>
            <person name="Tritt A."/>
            <person name="Sun H."/>
            <person name="Haridas S."/>
            <person name="LaButti K."/>
            <person name="Ohm R.A."/>
            <person name="Kues U."/>
            <person name="Blanchette R.A."/>
            <person name="Grigoriev I.V."/>
            <person name="Minto R.E."/>
            <person name="Hibbett D.S."/>
        </authorList>
    </citation>
    <scope>NUCLEOTIDE SEQUENCE [LARGE SCALE GENOMIC DNA]</scope>
    <source>
        <strain evidence="2 3">ATCC 64428</strain>
    </source>
</reference>
<evidence type="ECO:0000313" key="3">
    <source>
        <dbReference type="Proteomes" id="UP000054144"/>
    </source>
</evidence>
<sequence>MSGRFTNSESLMRDLRNLRVHSFSGFYSITFNITISLSKPHSPHFSHSKDMFRSEAKP</sequence>
<protein>
    <submittedName>
        <fullName evidence="2">Uncharacterized protein</fullName>
    </submittedName>
</protein>
<evidence type="ECO:0000256" key="1">
    <source>
        <dbReference type="SAM" id="MobiDB-lite"/>
    </source>
</evidence>
<organism evidence="2 3">
    <name type="scientific">Fistulina hepatica ATCC 64428</name>
    <dbReference type="NCBI Taxonomy" id="1128425"/>
    <lineage>
        <taxon>Eukaryota</taxon>
        <taxon>Fungi</taxon>
        <taxon>Dikarya</taxon>
        <taxon>Basidiomycota</taxon>
        <taxon>Agaricomycotina</taxon>
        <taxon>Agaricomycetes</taxon>
        <taxon>Agaricomycetidae</taxon>
        <taxon>Agaricales</taxon>
        <taxon>Fistulinaceae</taxon>
        <taxon>Fistulina</taxon>
    </lineage>
</organism>
<dbReference type="AlphaFoldDB" id="A0A0D7A536"/>
<dbReference type="Proteomes" id="UP000054144">
    <property type="component" value="Unassembled WGS sequence"/>
</dbReference>
<feature type="region of interest" description="Disordered" evidence="1">
    <location>
        <begin position="39"/>
        <end position="58"/>
    </location>
</feature>
<feature type="compositionally biased region" description="Basic and acidic residues" evidence="1">
    <location>
        <begin position="47"/>
        <end position="58"/>
    </location>
</feature>
<evidence type="ECO:0000313" key="2">
    <source>
        <dbReference type="EMBL" id="KIY45815.1"/>
    </source>
</evidence>
<proteinExistence type="predicted"/>
<gene>
    <name evidence="2" type="ORF">FISHEDRAFT_76358</name>
</gene>
<accession>A0A0D7A536</accession>